<sequence>MELKPTFKGYIHDEADALLLLQATLEGRLQQISRRPYEIERPYLIVSGSAFVFVEEMSGIKRWTDGVPWSPSRISGRFLIYKGLDKSYANPVVRKRPRQQDSFSSNSTPSPTESNGEAKNYTGFVKKTMSVKFKNRLKNSVETLHLVSYYNVDDVRDKKLIRPRDSPLFRSVKPSADLLAAVENRTLGNSTKFNLLPSTTASPSTTTTSSASTTNSYSSSSCPSSTGNSPLLNKITAGSSFLPYIKRHQTDPSSLVPPQIIPATNSFLTQQQLSQNFLPFTPPPSANYTSQPLALPHLNPQQPQYYQQHTYYQLRPPSHLALPNVNTQVPPLLLNPYLPHSYHPNDRMRGHPSGPYYNSSTNDQR</sequence>
<dbReference type="PANTHER" id="PTHR28027">
    <property type="entry name" value="TRANSCRIPTIONAL REGULATOR MIT1"/>
    <property type="match status" value="1"/>
</dbReference>
<proteinExistence type="predicted"/>
<dbReference type="Pfam" id="PF09729">
    <property type="entry name" value="Gti1_Pac2"/>
    <property type="match status" value="1"/>
</dbReference>
<feature type="compositionally biased region" description="Low complexity" evidence="1">
    <location>
        <begin position="102"/>
        <end position="115"/>
    </location>
</feature>
<keyword evidence="3" id="KW-1185">Reference proteome</keyword>
<dbReference type="eggNOG" id="KOG4476">
    <property type="taxonomic scope" value="Eukaryota"/>
</dbReference>
<evidence type="ECO:0000313" key="3">
    <source>
        <dbReference type="Proteomes" id="UP000005627"/>
    </source>
</evidence>
<protein>
    <submittedName>
        <fullName evidence="2">Uncharacterized protein</fullName>
    </submittedName>
</protein>
<reference evidence="2 3" key="1">
    <citation type="journal article" date="2011" name="Proc. Natl. Acad. Sci. U.S.A.">
        <title>Evolutionary erosion of yeast sex chromosomes by mating-type switching accidents.</title>
        <authorList>
            <person name="Gordon J.L."/>
            <person name="Armisen D."/>
            <person name="Proux-Wera E."/>
            <person name="Oheigeartaigh S.S."/>
            <person name="Byrne K.P."/>
            <person name="Wolfe K.H."/>
        </authorList>
    </citation>
    <scope>NUCLEOTIDE SEQUENCE [LARGE SCALE GENOMIC DNA]</scope>
    <source>
        <strain evidence="3">ATCC 10662 / CBS 1146 / NBRC 0425 / NCYC 2629 / NRRL Y-866</strain>
    </source>
</reference>
<dbReference type="KEGG" id="tdl:TDEL_0H02950"/>
<feature type="region of interest" description="Disordered" evidence="1">
    <location>
        <begin position="190"/>
        <end position="229"/>
    </location>
</feature>
<dbReference type="GO" id="GO:0003677">
    <property type="term" value="F:DNA binding"/>
    <property type="evidence" value="ECO:0007669"/>
    <property type="project" value="TreeGrafter"/>
</dbReference>
<evidence type="ECO:0000313" key="2">
    <source>
        <dbReference type="EMBL" id="CCE94154.1"/>
    </source>
</evidence>
<dbReference type="InterPro" id="IPR018608">
    <property type="entry name" value="Gti1/Pac2"/>
</dbReference>
<dbReference type="AlphaFoldDB" id="G8ZZW0"/>
<organism evidence="2 3">
    <name type="scientific">Torulaspora delbrueckii</name>
    <name type="common">Yeast</name>
    <name type="synonym">Candida colliculosa</name>
    <dbReference type="NCBI Taxonomy" id="4950"/>
    <lineage>
        <taxon>Eukaryota</taxon>
        <taxon>Fungi</taxon>
        <taxon>Dikarya</taxon>
        <taxon>Ascomycota</taxon>
        <taxon>Saccharomycotina</taxon>
        <taxon>Saccharomycetes</taxon>
        <taxon>Saccharomycetales</taxon>
        <taxon>Saccharomycetaceae</taxon>
        <taxon>Torulaspora</taxon>
    </lineage>
</organism>
<dbReference type="OrthoDB" id="5572844at2759"/>
<dbReference type="InParanoid" id="G8ZZW0"/>
<accession>G8ZZW0</accession>
<name>G8ZZW0_TORDE</name>
<dbReference type="HOGENOM" id="CLU_028895_1_0_1"/>
<dbReference type="PANTHER" id="PTHR28027:SF2">
    <property type="entry name" value="TRANSCRIPTIONAL REGULATOR MIT1"/>
    <property type="match status" value="1"/>
</dbReference>
<feature type="compositionally biased region" description="Polar residues" evidence="1">
    <location>
        <begin position="356"/>
        <end position="365"/>
    </location>
</feature>
<feature type="region of interest" description="Disordered" evidence="1">
    <location>
        <begin position="94"/>
        <end position="119"/>
    </location>
</feature>
<dbReference type="EMBL" id="HE616749">
    <property type="protein sequence ID" value="CCE94154.1"/>
    <property type="molecule type" value="Genomic_DNA"/>
</dbReference>
<dbReference type="Proteomes" id="UP000005627">
    <property type="component" value="Chromosome 8"/>
</dbReference>
<dbReference type="RefSeq" id="XP_003683365.1">
    <property type="nucleotide sequence ID" value="XM_003683317.1"/>
</dbReference>
<gene>
    <name evidence="2" type="primary">TDEL0H02950</name>
    <name evidence="2" type="ORF">TDEL_0H02950</name>
</gene>
<feature type="compositionally biased region" description="Low complexity" evidence="1">
    <location>
        <begin position="197"/>
        <end position="229"/>
    </location>
</feature>
<feature type="region of interest" description="Disordered" evidence="1">
    <location>
        <begin position="343"/>
        <end position="365"/>
    </location>
</feature>
<dbReference type="GeneID" id="11501397"/>
<evidence type="ECO:0000256" key="1">
    <source>
        <dbReference type="SAM" id="MobiDB-lite"/>
    </source>
</evidence>